<dbReference type="AlphaFoldDB" id="A0A225VCF6"/>
<evidence type="ECO:0000313" key="1">
    <source>
        <dbReference type="EMBL" id="OWZ03191.1"/>
    </source>
</evidence>
<dbReference type="OrthoDB" id="145141at2759"/>
<sequence length="50" mass="5887">TECYARLMSDVCNVGIVTPGCNIYFQVIQDEGSHYKWVFCWKPMPKRQIM</sequence>
<proteinExistence type="predicted"/>
<gene>
    <name evidence="1" type="ORF">PHMEG_00025119</name>
</gene>
<keyword evidence="2" id="KW-1185">Reference proteome</keyword>
<protein>
    <submittedName>
        <fullName evidence="1">Uncharacterized protein</fullName>
    </submittedName>
</protein>
<evidence type="ECO:0000313" key="2">
    <source>
        <dbReference type="Proteomes" id="UP000198211"/>
    </source>
</evidence>
<feature type="non-terminal residue" evidence="1">
    <location>
        <position position="1"/>
    </location>
</feature>
<name>A0A225VCF6_9STRA</name>
<comment type="caution">
    <text evidence="1">The sequence shown here is derived from an EMBL/GenBank/DDBJ whole genome shotgun (WGS) entry which is preliminary data.</text>
</comment>
<accession>A0A225VCF6</accession>
<organism evidence="1 2">
    <name type="scientific">Phytophthora megakarya</name>
    <dbReference type="NCBI Taxonomy" id="4795"/>
    <lineage>
        <taxon>Eukaryota</taxon>
        <taxon>Sar</taxon>
        <taxon>Stramenopiles</taxon>
        <taxon>Oomycota</taxon>
        <taxon>Peronosporomycetes</taxon>
        <taxon>Peronosporales</taxon>
        <taxon>Peronosporaceae</taxon>
        <taxon>Phytophthora</taxon>
    </lineage>
</organism>
<reference evidence="2" key="1">
    <citation type="submission" date="2017-03" db="EMBL/GenBank/DDBJ databases">
        <title>Phytopthora megakarya and P. palmivora, two closely related causual agents of cacao black pod achieved similar genome size and gene model numbers by different mechanisms.</title>
        <authorList>
            <person name="Ali S."/>
            <person name="Shao J."/>
            <person name="Larry D.J."/>
            <person name="Kronmiller B."/>
            <person name="Shen D."/>
            <person name="Strem M.D."/>
            <person name="Melnick R.L."/>
            <person name="Guiltinan M.J."/>
            <person name="Tyler B.M."/>
            <person name="Meinhardt L.W."/>
            <person name="Bailey B.A."/>
        </authorList>
    </citation>
    <scope>NUCLEOTIDE SEQUENCE [LARGE SCALE GENOMIC DNA]</scope>
    <source>
        <strain evidence="2">zdho120</strain>
    </source>
</reference>
<dbReference type="EMBL" id="NBNE01005672">
    <property type="protein sequence ID" value="OWZ03191.1"/>
    <property type="molecule type" value="Genomic_DNA"/>
</dbReference>
<dbReference type="Proteomes" id="UP000198211">
    <property type="component" value="Unassembled WGS sequence"/>
</dbReference>